<protein>
    <submittedName>
        <fullName evidence="1">Uncharacterized protein</fullName>
    </submittedName>
</protein>
<gene>
    <name evidence="1" type="ORF">R1flu_024217</name>
</gene>
<dbReference type="EMBL" id="JBHFFA010000007">
    <property type="protein sequence ID" value="KAL2612525.1"/>
    <property type="molecule type" value="Genomic_DNA"/>
</dbReference>
<proteinExistence type="predicted"/>
<sequence length="72" mass="7886">MISVYARRTVQTSVTRLSDGSVMVGGSNIHESADLLEDGAMVDTLEKFDVKLLPQLERTFGCVLRCRAVTPT</sequence>
<evidence type="ECO:0000313" key="2">
    <source>
        <dbReference type="Proteomes" id="UP001605036"/>
    </source>
</evidence>
<accession>A0ABD1XUA1</accession>
<comment type="caution">
    <text evidence="1">The sequence shown here is derived from an EMBL/GenBank/DDBJ whole genome shotgun (WGS) entry which is preliminary data.</text>
</comment>
<keyword evidence="2" id="KW-1185">Reference proteome</keyword>
<organism evidence="1 2">
    <name type="scientific">Riccia fluitans</name>
    <dbReference type="NCBI Taxonomy" id="41844"/>
    <lineage>
        <taxon>Eukaryota</taxon>
        <taxon>Viridiplantae</taxon>
        <taxon>Streptophyta</taxon>
        <taxon>Embryophyta</taxon>
        <taxon>Marchantiophyta</taxon>
        <taxon>Marchantiopsida</taxon>
        <taxon>Marchantiidae</taxon>
        <taxon>Marchantiales</taxon>
        <taxon>Ricciaceae</taxon>
        <taxon>Riccia</taxon>
    </lineage>
</organism>
<reference evidence="1 2" key="1">
    <citation type="submission" date="2024-09" db="EMBL/GenBank/DDBJ databases">
        <title>Chromosome-scale assembly of Riccia fluitans.</title>
        <authorList>
            <person name="Paukszto L."/>
            <person name="Sawicki J."/>
            <person name="Karawczyk K."/>
            <person name="Piernik-Szablinska J."/>
            <person name="Szczecinska M."/>
            <person name="Mazdziarz M."/>
        </authorList>
    </citation>
    <scope>NUCLEOTIDE SEQUENCE [LARGE SCALE GENOMIC DNA]</scope>
    <source>
        <strain evidence="1">Rf_01</strain>
        <tissue evidence="1">Aerial parts of the thallus</tissue>
    </source>
</reference>
<evidence type="ECO:0000313" key="1">
    <source>
        <dbReference type="EMBL" id="KAL2612525.1"/>
    </source>
</evidence>
<name>A0ABD1XUA1_9MARC</name>
<dbReference type="Proteomes" id="UP001605036">
    <property type="component" value="Unassembled WGS sequence"/>
</dbReference>
<dbReference type="AlphaFoldDB" id="A0ABD1XUA1"/>